<comment type="subcellular location">
    <subcellularLocation>
        <location evidence="7">Cell membrane</location>
        <topology evidence="7">Single-pass membrane protein</topology>
    </subcellularLocation>
</comment>
<proteinExistence type="inferred from homology"/>
<evidence type="ECO:0000256" key="7">
    <source>
        <dbReference type="HAMAP-Rule" id="MF_02065"/>
    </source>
</evidence>
<dbReference type="PANTHER" id="PTHR30518:SF2">
    <property type="entry name" value="ENDOLYTIC MUREIN TRANSGLYCOSYLASE"/>
    <property type="match status" value="1"/>
</dbReference>
<accession>A0A1W1WIE5</accession>
<organism evidence="8 9">
    <name type="scientific">Sulfobacillus thermosulfidooxidans (strain DSM 9293 / VKM B-1269 / AT-1)</name>
    <dbReference type="NCBI Taxonomy" id="929705"/>
    <lineage>
        <taxon>Bacteria</taxon>
        <taxon>Bacillati</taxon>
        <taxon>Bacillota</taxon>
        <taxon>Clostridia</taxon>
        <taxon>Eubacteriales</taxon>
        <taxon>Clostridiales Family XVII. Incertae Sedis</taxon>
        <taxon>Sulfobacillus</taxon>
    </lineage>
</organism>
<evidence type="ECO:0000256" key="1">
    <source>
        <dbReference type="ARBA" id="ARBA00022475"/>
    </source>
</evidence>
<dbReference type="HAMAP" id="MF_02065">
    <property type="entry name" value="MltG"/>
    <property type="match status" value="1"/>
</dbReference>
<keyword evidence="2 7" id="KW-0812">Transmembrane</keyword>
<feature type="transmembrane region" description="Helical" evidence="7">
    <location>
        <begin position="12"/>
        <end position="32"/>
    </location>
</feature>
<dbReference type="Proteomes" id="UP000192660">
    <property type="component" value="Unassembled WGS sequence"/>
</dbReference>
<evidence type="ECO:0000256" key="3">
    <source>
        <dbReference type="ARBA" id="ARBA00022989"/>
    </source>
</evidence>
<comment type="similarity">
    <text evidence="7">Belongs to the transglycosylase MltG family.</text>
</comment>
<evidence type="ECO:0000313" key="8">
    <source>
        <dbReference type="EMBL" id="SMC06091.1"/>
    </source>
</evidence>
<keyword evidence="3 7" id="KW-1133">Transmembrane helix</keyword>
<comment type="function">
    <text evidence="7">Functions as a peptidoglycan terminase that cleaves nascent peptidoglycan strands endolytically to terminate their elongation.</text>
</comment>
<dbReference type="CDD" id="cd08010">
    <property type="entry name" value="MltG_like"/>
    <property type="match status" value="1"/>
</dbReference>
<evidence type="ECO:0000256" key="2">
    <source>
        <dbReference type="ARBA" id="ARBA00022692"/>
    </source>
</evidence>
<dbReference type="PANTHER" id="PTHR30518">
    <property type="entry name" value="ENDOLYTIC MUREIN TRANSGLYCOSYLASE"/>
    <property type="match status" value="1"/>
</dbReference>
<evidence type="ECO:0000313" key="9">
    <source>
        <dbReference type="Proteomes" id="UP000192660"/>
    </source>
</evidence>
<comment type="catalytic activity">
    <reaction evidence="7">
        <text>a peptidoglycan chain = a peptidoglycan chain with N-acetyl-1,6-anhydromuramyl-[peptide] at the reducing end + a peptidoglycan chain with N-acetylglucosamine at the non-reducing end.</text>
        <dbReference type="EC" id="4.2.2.29"/>
    </reaction>
</comment>
<keyword evidence="6 7" id="KW-0961">Cell wall biogenesis/degradation</keyword>
<dbReference type="GO" id="GO:0008932">
    <property type="term" value="F:lytic endotransglycosylase activity"/>
    <property type="evidence" value="ECO:0007669"/>
    <property type="project" value="UniProtKB-UniRule"/>
</dbReference>
<name>A0A1W1WIE5_SULTA</name>
<dbReference type="GO" id="GO:0005886">
    <property type="term" value="C:plasma membrane"/>
    <property type="evidence" value="ECO:0007669"/>
    <property type="project" value="UniProtKB-SubCell"/>
</dbReference>
<dbReference type="OrthoDB" id="9814591at2"/>
<dbReference type="Gene3D" id="3.30.1490.480">
    <property type="entry name" value="Endolytic murein transglycosylase"/>
    <property type="match status" value="1"/>
</dbReference>
<gene>
    <name evidence="7" type="primary">mltG</name>
    <name evidence="8" type="ORF">SAMN00768000_2629</name>
</gene>
<keyword evidence="4 7" id="KW-0472">Membrane</keyword>
<evidence type="ECO:0000256" key="4">
    <source>
        <dbReference type="ARBA" id="ARBA00023136"/>
    </source>
</evidence>
<dbReference type="Pfam" id="PF02618">
    <property type="entry name" value="YceG"/>
    <property type="match status" value="1"/>
</dbReference>
<dbReference type="EC" id="4.2.2.29" evidence="7"/>
<keyword evidence="9" id="KW-1185">Reference proteome</keyword>
<dbReference type="GO" id="GO:0071555">
    <property type="term" value="P:cell wall organization"/>
    <property type="evidence" value="ECO:0007669"/>
    <property type="project" value="UniProtKB-KW"/>
</dbReference>
<protein>
    <recommendedName>
        <fullName evidence="7">Endolytic murein transglycosylase</fullName>
        <ecNumber evidence="7">4.2.2.29</ecNumber>
    </recommendedName>
    <alternativeName>
        <fullName evidence="7">Peptidoglycan lytic transglycosylase</fullName>
    </alternativeName>
    <alternativeName>
        <fullName evidence="7">Peptidoglycan polymerization terminase</fullName>
    </alternativeName>
</protein>
<dbReference type="GO" id="GO:0009252">
    <property type="term" value="P:peptidoglycan biosynthetic process"/>
    <property type="evidence" value="ECO:0007669"/>
    <property type="project" value="UniProtKB-UniRule"/>
</dbReference>
<reference evidence="9" key="1">
    <citation type="submission" date="2017-04" db="EMBL/GenBank/DDBJ databases">
        <authorList>
            <person name="Varghese N."/>
            <person name="Submissions S."/>
        </authorList>
    </citation>
    <scope>NUCLEOTIDE SEQUENCE [LARGE SCALE GENOMIC DNA]</scope>
    <source>
        <strain evidence="9">DSM 9293</strain>
    </source>
</reference>
<evidence type="ECO:0000256" key="5">
    <source>
        <dbReference type="ARBA" id="ARBA00023239"/>
    </source>
</evidence>
<dbReference type="NCBIfam" id="TIGR00247">
    <property type="entry name" value="endolytic transglycosylase MltG"/>
    <property type="match status" value="1"/>
</dbReference>
<keyword evidence="1 7" id="KW-1003">Cell membrane</keyword>
<keyword evidence="5 7" id="KW-0456">Lyase</keyword>
<sequence>MRGDITFRSGRLVQWIGTALLGAVLFLVFWTWTALQPVNPQDHQAIYVKIVPGQSAAQIGRVLYQKKLIRSAFAFRLLTRFSHQARSLQSGVYRLSPSQNPQQMLAMMEEGKVVTIRVSIPEGFTVQQIVHRLVMHHIGTTQEFASLLKTPLPGMPKPAPGVKDPYEGYLFPATYQFPYGTTPKQALTTMWTTFVTRVLPLYKKSHSSLSLSQWVTLASIVQVEDKNPGDASKIAGVFINRLKIGMPLQSDATVRYAIGHPITGSLSYTNLQVLSPYNTYLHKGLPPGPISNPGILALKAALHPAKVPYLYFIALPNGHTLFATTYQQQLANIQYANQHF</sequence>
<dbReference type="AlphaFoldDB" id="A0A1W1WIE5"/>
<dbReference type="InterPro" id="IPR003770">
    <property type="entry name" value="MLTG-like"/>
</dbReference>
<evidence type="ECO:0000256" key="6">
    <source>
        <dbReference type="ARBA" id="ARBA00023316"/>
    </source>
</evidence>
<dbReference type="EMBL" id="FWWY01000001">
    <property type="protein sequence ID" value="SMC06091.1"/>
    <property type="molecule type" value="Genomic_DNA"/>
</dbReference>
<feature type="site" description="Important for catalytic activity" evidence="7">
    <location>
        <position position="224"/>
    </location>
</feature>
<dbReference type="STRING" id="28034.BFX07_12060"/>